<feature type="non-terminal residue" evidence="1">
    <location>
        <position position="36"/>
    </location>
</feature>
<evidence type="ECO:0000313" key="2">
    <source>
        <dbReference type="Proteomes" id="UP000265520"/>
    </source>
</evidence>
<organism evidence="1 2">
    <name type="scientific">Trifolium medium</name>
    <dbReference type="NCBI Taxonomy" id="97028"/>
    <lineage>
        <taxon>Eukaryota</taxon>
        <taxon>Viridiplantae</taxon>
        <taxon>Streptophyta</taxon>
        <taxon>Embryophyta</taxon>
        <taxon>Tracheophyta</taxon>
        <taxon>Spermatophyta</taxon>
        <taxon>Magnoliopsida</taxon>
        <taxon>eudicotyledons</taxon>
        <taxon>Gunneridae</taxon>
        <taxon>Pentapetalae</taxon>
        <taxon>rosids</taxon>
        <taxon>fabids</taxon>
        <taxon>Fabales</taxon>
        <taxon>Fabaceae</taxon>
        <taxon>Papilionoideae</taxon>
        <taxon>50 kb inversion clade</taxon>
        <taxon>NPAAA clade</taxon>
        <taxon>Hologalegina</taxon>
        <taxon>IRL clade</taxon>
        <taxon>Trifolieae</taxon>
        <taxon>Trifolium</taxon>
    </lineage>
</organism>
<comment type="caution">
    <text evidence="1">The sequence shown here is derived from an EMBL/GenBank/DDBJ whole genome shotgun (WGS) entry which is preliminary data.</text>
</comment>
<dbReference type="Proteomes" id="UP000265520">
    <property type="component" value="Unassembled WGS sequence"/>
</dbReference>
<dbReference type="EMBL" id="LXQA011420831">
    <property type="protein sequence ID" value="MCI96672.1"/>
    <property type="molecule type" value="Genomic_DNA"/>
</dbReference>
<keyword evidence="2" id="KW-1185">Reference proteome</keyword>
<protein>
    <submittedName>
        <fullName evidence="1">Uncharacterized protein</fullName>
    </submittedName>
</protein>
<dbReference type="AlphaFoldDB" id="A0A392WAA3"/>
<sequence length="36" mass="4068">MAFVSEEKPDNDDLSEAIALISKEFNKTLSKLQAQR</sequence>
<name>A0A392WAA3_9FABA</name>
<reference evidence="1 2" key="1">
    <citation type="journal article" date="2018" name="Front. Plant Sci.">
        <title>Red Clover (Trifolium pratense) and Zigzag Clover (T. medium) - A Picture of Genomic Similarities and Differences.</title>
        <authorList>
            <person name="Dluhosova J."/>
            <person name="Istvanek J."/>
            <person name="Nedelnik J."/>
            <person name="Repkova J."/>
        </authorList>
    </citation>
    <scope>NUCLEOTIDE SEQUENCE [LARGE SCALE GENOMIC DNA]</scope>
    <source>
        <strain evidence="2">cv. 10/8</strain>
        <tissue evidence="1">Leaf</tissue>
    </source>
</reference>
<proteinExistence type="predicted"/>
<accession>A0A392WAA3</accession>
<evidence type="ECO:0000313" key="1">
    <source>
        <dbReference type="EMBL" id="MCI96672.1"/>
    </source>
</evidence>